<reference evidence="9" key="1">
    <citation type="submission" date="2020-12" db="EMBL/GenBank/DDBJ databases">
        <title>Clostridium thailandense sp. nov., a novel acetogenic bacterium isolated from peat land soil in Thailand.</title>
        <authorList>
            <person name="Chaikitkaew S."/>
            <person name="Birkeland N.K."/>
        </authorList>
    </citation>
    <scope>NUCLEOTIDE SEQUENCE</scope>
    <source>
        <strain evidence="9">DSM 17425</strain>
    </source>
</reference>
<dbReference type="PANTHER" id="PTHR33778">
    <property type="entry name" value="PROTEIN MGTC"/>
    <property type="match status" value="1"/>
</dbReference>
<name>A0A934HW54_9CLOT</name>
<evidence type="ECO:0000256" key="3">
    <source>
        <dbReference type="ARBA" id="ARBA00022475"/>
    </source>
</evidence>
<feature type="domain" description="MgtC/SapB/SrpB/YhiD N-terminal" evidence="8">
    <location>
        <begin position="13"/>
        <end position="138"/>
    </location>
</feature>
<dbReference type="InterPro" id="IPR049177">
    <property type="entry name" value="MgtC_SapB_SrpB_YhiD_N"/>
</dbReference>
<feature type="transmembrane region" description="Helical" evidence="7">
    <location>
        <begin position="6"/>
        <end position="25"/>
    </location>
</feature>
<keyword evidence="6 7" id="KW-0472">Membrane</keyword>
<keyword evidence="10" id="KW-1185">Reference proteome</keyword>
<evidence type="ECO:0000256" key="4">
    <source>
        <dbReference type="ARBA" id="ARBA00022692"/>
    </source>
</evidence>
<evidence type="ECO:0000256" key="2">
    <source>
        <dbReference type="ARBA" id="ARBA00009298"/>
    </source>
</evidence>
<gene>
    <name evidence="9" type="ORF">I6U51_01780</name>
</gene>
<evidence type="ECO:0000256" key="5">
    <source>
        <dbReference type="ARBA" id="ARBA00022989"/>
    </source>
</evidence>
<evidence type="ECO:0000256" key="6">
    <source>
        <dbReference type="ARBA" id="ARBA00023136"/>
    </source>
</evidence>
<protein>
    <submittedName>
        <fullName evidence="9">MgtC/SapB family protein</fullName>
    </submittedName>
</protein>
<dbReference type="InterPro" id="IPR003416">
    <property type="entry name" value="MgtC/SapB/SrpB/YhiD_fam"/>
</dbReference>
<dbReference type="PRINTS" id="PR01837">
    <property type="entry name" value="MGTCSAPBPROT"/>
</dbReference>
<comment type="similarity">
    <text evidence="2">Belongs to the MgtC/SapB family.</text>
</comment>
<keyword evidence="3" id="KW-1003">Cell membrane</keyword>
<dbReference type="GO" id="GO:0005886">
    <property type="term" value="C:plasma membrane"/>
    <property type="evidence" value="ECO:0007669"/>
    <property type="project" value="UniProtKB-SubCell"/>
</dbReference>
<keyword evidence="5 7" id="KW-1133">Transmembrane helix</keyword>
<dbReference type="Pfam" id="PF02308">
    <property type="entry name" value="MgtC"/>
    <property type="match status" value="1"/>
</dbReference>
<comment type="subcellular location">
    <subcellularLocation>
        <location evidence="1">Cell membrane</location>
        <topology evidence="1">Multi-pass membrane protein</topology>
    </subcellularLocation>
</comment>
<evidence type="ECO:0000259" key="8">
    <source>
        <dbReference type="Pfam" id="PF02308"/>
    </source>
</evidence>
<evidence type="ECO:0000256" key="7">
    <source>
        <dbReference type="SAM" id="Phobius"/>
    </source>
</evidence>
<dbReference type="AlphaFoldDB" id="A0A934HW54"/>
<feature type="transmembrane region" description="Helical" evidence="7">
    <location>
        <begin position="68"/>
        <end position="87"/>
    </location>
</feature>
<proteinExistence type="inferred from homology"/>
<dbReference type="RefSeq" id="WP_211140888.1">
    <property type="nucleotide sequence ID" value="NZ_JAEEGB010000003.1"/>
</dbReference>
<accession>A0A934HW54</accession>
<feature type="transmembrane region" description="Helical" evidence="7">
    <location>
        <begin position="99"/>
        <end position="119"/>
    </location>
</feature>
<feature type="transmembrane region" description="Helical" evidence="7">
    <location>
        <begin position="37"/>
        <end position="56"/>
    </location>
</feature>
<dbReference type="PANTHER" id="PTHR33778:SF1">
    <property type="entry name" value="MAGNESIUM TRANSPORTER YHID-RELATED"/>
    <property type="match status" value="1"/>
</dbReference>
<organism evidence="9 10">
    <name type="scientific">Clostridium aciditolerans</name>
    <dbReference type="NCBI Taxonomy" id="339861"/>
    <lineage>
        <taxon>Bacteria</taxon>
        <taxon>Bacillati</taxon>
        <taxon>Bacillota</taxon>
        <taxon>Clostridia</taxon>
        <taxon>Eubacteriales</taxon>
        <taxon>Clostridiaceae</taxon>
        <taxon>Clostridium</taxon>
    </lineage>
</organism>
<keyword evidence="4 7" id="KW-0812">Transmembrane</keyword>
<sequence length="159" mass="16935">MDLSILDQAIRIFVAIIVGGIIGLERMKFHKAAGVRTHAIITVICTMLTIVSAYGFAELPGAKDPTRLISNILTGVGFLAGGVIYVTTKKDAKHIEEGVVGLTTAAGIFGAAMLGIPIGLGHFQLVILTVAGIELSLQSENIIKKLHMLKESEEEQKLE</sequence>
<evidence type="ECO:0000313" key="10">
    <source>
        <dbReference type="Proteomes" id="UP000622687"/>
    </source>
</evidence>
<evidence type="ECO:0000256" key="1">
    <source>
        <dbReference type="ARBA" id="ARBA00004651"/>
    </source>
</evidence>
<evidence type="ECO:0000313" key="9">
    <source>
        <dbReference type="EMBL" id="MBI6871435.1"/>
    </source>
</evidence>
<dbReference type="Proteomes" id="UP000622687">
    <property type="component" value="Unassembled WGS sequence"/>
</dbReference>
<comment type="caution">
    <text evidence="9">The sequence shown here is derived from an EMBL/GenBank/DDBJ whole genome shotgun (WGS) entry which is preliminary data.</text>
</comment>
<dbReference type="EMBL" id="JAEEGB010000003">
    <property type="protein sequence ID" value="MBI6871435.1"/>
    <property type="molecule type" value="Genomic_DNA"/>
</dbReference>